<gene>
    <name evidence="1" type="ORF">METZ01_LOCUS517808</name>
</gene>
<protein>
    <recommendedName>
        <fullName evidence="2">Helix-turn-helix domain-containing protein</fullName>
    </recommendedName>
</protein>
<reference evidence="1" key="1">
    <citation type="submission" date="2018-05" db="EMBL/GenBank/DDBJ databases">
        <authorList>
            <person name="Lanie J.A."/>
            <person name="Ng W.-L."/>
            <person name="Kazmierczak K.M."/>
            <person name="Andrzejewski T.M."/>
            <person name="Davidsen T.M."/>
            <person name="Wayne K.J."/>
            <person name="Tettelin H."/>
            <person name="Glass J.I."/>
            <person name="Rusch D."/>
            <person name="Podicherti R."/>
            <person name="Tsui H.-C.T."/>
            <person name="Winkler M.E."/>
        </authorList>
    </citation>
    <scope>NUCLEOTIDE SEQUENCE</scope>
</reference>
<evidence type="ECO:0000313" key="1">
    <source>
        <dbReference type="EMBL" id="SVE64954.1"/>
    </source>
</evidence>
<dbReference type="InterPro" id="IPR036388">
    <property type="entry name" value="WH-like_DNA-bd_sf"/>
</dbReference>
<dbReference type="InterPro" id="IPR009061">
    <property type="entry name" value="DNA-bd_dom_put_sf"/>
</dbReference>
<evidence type="ECO:0008006" key="2">
    <source>
        <dbReference type="Google" id="ProtNLM"/>
    </source>
</evidence>
<name>A0A383F7R9_9ZZZZ</name>
<organism evidence="1">
    <name type="scientific">marine metagenome</name>
    <dbReference type="NCBI Taxonomy" id="408172"/>
    <lineage>
        <taxon>unclassified sequences</taxon>
        <taxon>metagenomes</taxon>
        <taxon>ecological metagenomes</taxon>
    </lineage>
</organism>
<proteinExistence type="predicted"/>
<dbReference type="SUPFAM" id="SSF46955">
    <property type="entry name" value="Putative DNA-binding domain"/>
    <property type="match status" value="1"/>
</dbReference>
<dbReference type="Gene3D" id="1.10.10.10">
    <property type="entry name" value="Winged helix-like DNA-binding domain superfamily/Winged helix DNA-binding domain"/>
    <property type="match status" value="1"/>
</dbReference>
<dbReference type="EMBL" id="UINC01232121">
    <property type="protein sequence ID" value="SVE64954.1"/>
    <property type="molecule type" value="Genomic_DNA"/>
</dbReference>
<dbReference type="AlphaFoldDB" id="A0A383F7R9"/>
<sequence>MSFNRLDAKIQKLLTKTQLAEQMCVQPRTIDNWMKVGLVPYLKIGKTVRFEFSSVMEKLKSYELGGER</sequence>
<accession>A0A383F7R9</accession>